<dbReference type="SUPFAM" id="SSF143113">
    <property type="entry name" value="NAP-like"/>
    <property type="match status" value="1"/>
</dbReference>
<organism evidence="3 4">
    <name type="scientific">Prolemur simus</name>
    <name type="common">Greater bamboo lemur</name>
    <name type="synonym">Hapalemur simus</name>
    <dbReference type="NCBI Taxonomy" id="1328070"/>
    <lineage>
        <taxon>Eukaryota</taxon>
        <taxon>Metazoa</taxon>
        <taxon>Chordata</taxon>
        <taxon>Craniata</taxon>
        <taxon>Vertebrata</taxon>
        <taxon>Euteleostomi</taxon>
        <taxon>Mammalia</taxon>
        <taxon>Eutheria</taxon>
        <taxon>Euarchontoglires</taxon>
        <taxon>Primates</taxon>
        <taxon>Strepsirrhini</taxon>
        <taxon>Lemuriformes</taxon>
        <taxon>Lemuridae</taxon>
        <taxon>Prolemur</taxon>
    </lineage>
</organism>
<evidence type="ECO:0000313" key="3">
    <source>
        <dbReference type="Ensembl" id="ENSPSMP00000018096.1"/>
    </source>
</evidence>
<evidence type="ECO:0000256" key="1">
    <source>
        <dbReference type="ARBA" id="ARBA00009947"/>
    </source>
</evidence>
<accession>A0A8C8ZP76</accession>
<comment type="similarity">
    <text evidence="1 2">Belongs to the nucleosome assembly protein (NAP) family.</text>
</comment>
<dbReference type="InterPro" id="IPR002164">
    <property type="entry name" value="NAP_family"/>
</dbReference>
<sequence>MRPSSIRTSPSLMQQCSLTVRLRDLRPASGHVRRLPAVVERRVSALKKLQREYAQVEAQFYKDLYNLEQKYSAFYQPLFDKRSEIINATCEPTEGECQWEVGVQEAAWEEMEKEYESKGQTAGVPRFWLTAFKNAKILDRMIGENDELVLEHLKDVKIKFSGVEEPMSFTIEFVFKSNEYFFNEVLTKTYRIRSEPDDSDPFFSQGPKIISSTGCEIYWKEGKNVIVNSVKQQKCEGHGSVVPTSGDVPRRSFFTYFYPEGGVLDATTDYKLGYFFRKDLVPKSVLFFINEASEYMFKNFDEEAQEARVFTFKNILSDSVTKFRQAEGRIPHCKPGSFIII</sequence>
<reference evidence="3" key="1">
    <citation type="submission" date="2025-08" db="UniProtKB">
        <authorList>
            <consortium name="Ensembl"/>
        </authorList>
    </citation>
    <scope>IDENTIFICATION</scope>
</reference>
<dbReference type="GO" id="GO:0006334">
    <property type="term" value="P:nucleosome assembly"/>
    <property type="evidence" value="ECO:0007669"/>
    <property type="project" value="InterPro"/>
</dbReference>
<dbReference type="Proteomes" id="UP000694414">
    <property type="component" value="Unplaced"/>
</dbReference>
<dbReference type="Ensembl" id="ENSPSMT00000021010.1">
    <property type="protein sequence ID" value="ENSPSMP00000018096.1"/>
    <property type="gene ID" value="ENSPSMG00000012846.1"/>
</dbReference>
<evidence type="ECO:0000256" key="2">
    <source>
        <dbReference type="RuleBase" id="RU003876"/>
    </source>
</evidence>
<dbReference type="Pfam" id="PF00956">
    <property type="entry name" value="NAP"/>
    <property type="match status" value="1"/>
</dbReference>
<dbReference type="InterPro" id="IPR037231">
    <property type="entry name" value="NAP-like_sf"/>
</dbReference>
<reference evidence="3" key="2">
    <citation type="submission" date="2025-09" db="UniProtKB">
        <authorList>
            <consortium name="Ensembl"/>
        </authorList>
    </citation>
    <scope>IDENTIFICATION</scope>
</reference>
<dbReference type="FunFam" id="1.20.5.1500:FF:000001">
    <property type="entry name" value="Nucleosome assembly protein 1-like 1"/>
    <property type="match status" value="1"/>
</dbReference>
<evidence type="ECO:0000313" key="4">
    <source>
        <dbReference type="Proteomes" id="UP000694414"/>
    </source>
</evidence>
<dbReference type="GeneTree" id="ENSGT00940000166486"/>
<dbReference type="PANTHER" id="PTHR11875">
    <property type="entry name" value="TESTIS-SPECIFIC Y-ENCODED PROTEIN"/>
    <property type="match status" value="1"/>
</dbReference>
<dbReference type="AlphaFoldDB" id="A0A8C8ZP76"/>
<name>A0A8C8ZP76_PROSS</name>
<keyword evidence="4" id="KW-1185">Reference proteome</keyword>
<protein>
    <recommendedName>
        <fullName evidence="5">Nucleosome assembly protein 1-like 4</fullName>
    </recommendedName>
</protein>
<dbReference type="Gene3D" id="1.20.5.1500">
    <property type="match status" value="1"/>
</dbReference>
<dbReference type="Gene3D" id="3.30.1120.90">
    <property type="entry name" value="Nucleosome assembly protein"/>
    <property type="match status" value="1"/>
</dbReference>
<proteinExistence type="inferred from homology"/>
<dbReference type="GO" id="GO:0005634">
    <property type="term" value="C:nucleus"/>
    <property type="evidence" value="ECO:0007669"/>
    <property type="project" value="InterPro"/>
</dbReference>
<evidence type="ECO:0008006" key="5">
    <source>
        <dbReference type="Google" id="ProtNLM"/>
    </source>
</evidence>